<accession>A0A1I7U6T5</accession>
<protein>
    <submittedName>
        <fullName evidence="6">Ricin B-type lectin domain-containing protein</fullName>
    </submittedName>
</protein>
<dbReference type="AlphaFoldDB" id="A0A1I7U6T5"/>
<comment type="subcellular location">
    <subcellularLocation>
        <location evidence="1">Membrane</location>
        <topology evidence="1">Single-pass membrane protein</topology>
    </subcellularLocation>
</comment>
<sequence>MSLAVLSENYKSGFLENVQKNQSGFNLRNQNGMLNDSFEISVQPKCDHSVDINMLIMYKKADSNDRWILETSEHGQKLKSSYPKYDPWCSADLVGHLFWVPCTPKKAVEAEYGKQWYLDQSTSKNSLITRGIANRTKNQ</sequence>
<evidence type="ECO:0000313" key="6">
    <source>
        <dbReference type="WBParaSite" id="Csp11.Scaffold629.g15437.t2"/>
    </source>
</evidence>
<evidence type="ECO:0000313" key="5">
    <source>
        <dbReference type="Proteomes" id="UP000095282"/>
    </source>
</evidence>
<keyword evidence="2" id="KW-0812">Transmembrane</keyword>
<evidence type="ECO:0000256" key="2">
    <source>
        <dbReference type="ARBA" id="ARBA00022692"/>
    </source>
</evidence>
<proteinExistence type="predicted"/>
<evidence type="ECO:0000256" key="4">
    <source>
        <dbReference type="ARBA" id="ARBA00023136"/>
    </source>
</evidence>
<keyword evidence="3" id="KW-1133">Transmembrane helix</keyword>
<dbReference type="PANTHER" id="PTHR15407">
    <property type="entry name" value="FUKUTIN-RELATED"/>
    <property type="match status" value="1"/>
</dbReference>
<evidence type="ECO:0000256" key="1">
    <source>
        <dbReference type="ARBA" id="ARBA00004167"/>
    </source>
</evidence>
<dbReference type="GO" id="GO:0016020">
    <property type="term" value="C:membrane"/>
    <property type="evidence" value="ECO:0007669"/>
    <property type="project" value="UniProtKB-SubCell"/>
</dbReference>
<dbReference type="STRING" id="1561998.A0A1I7U6T5"/>
<evidence type="ECO:0000256" key="3">
    <source>
        <dbReference type="ARBA" id="ARBA00022989"/>
    </source>
</evidence>
<dbReference type="InterPro" id="IPR009644">
    <property type="entry name" value="FKTN/MNN4/W02B3.4-1"/>
</dbReference>
<keyword evidence="5" id="KW-1185">Reference proteome</keyword>
<dbReference type="WBParaSite" id="Csp11.Scaffold629.g15437.t2">
    <property type="protein sequence ID" value="Csp11.Scaffold629.g15437.t2"/>
    <property type="gene ID" value="Csp11.Scaffold629.g15437"/>
</dbReference>
<organism evidence="5 6">
    <name type="scientific">Caenorhabditis tropicalis</name>
    <dbReference type="NCBI Taxonomy" id="1561998"/>
    <lineage>
        <taxon>Eukaryota</taxon>
        <taxon>Metazoa</taxon>
        <taxon>Ecdysozoa</taxon>
        <taxon>Nematoda</taxon>
        <taxon>Chromadorea</taxon>
        <taxon>Rhabditida</taxon>
        <taxon>Rhabditina</taxon>
        <taxon>Rhabditomorpha</taxon>
        <taxon>Rhabditoidea</taxon>
        <taxon>Rhabditidae</taxon>
        <taxon>Peloderinae</taxon>
        <taxon>Caenorhabditis</taxon>
    </lineage>
</organism>
<dbReference type="eggNOG" id="ENOG502QUDN">
    <property type="taxonomic scope" value="Eukaryota"/>
</dbReference>
<reference evidence="6" key="1">
    <citation type="submission" date="2016-11" db="UniProtKB">
        <authorList>
            <consortium name="WormBaseParasite"/>
        </authorList>
    </citation>
    <scope>IDENTIFICATION</scope>
</reference>
<keyword evidence="4" id="KW-0472">Membrane</keyword>
<dbReference type="Proteomes" id="UP000095282">
    <property type="component" value="Unplaced"/>
</dbReference>
<name>A0A1I7U6T5_9PELO</name>
<dbReference type="PANTHER" id="PTHR15407:SF28">
    <property type="entry name" value="RIBITOL-5-PHOSPHATE TRANSFERASE FKTN"/>
    <property type="match status" value="1"/>
</dbReference>